<organism evidence="1 2">
    <name type="scientific">Pedobacter africanus</name>
    <dbReference type="NCBI Taxonomy" id="151894"/>
    <lineage>
        <taxon>Bacteria</taxon>
        <taxon>Pseudomonadati</taxon>
        <taxon>Bacteroidota</taxon>
        <taxon>Sphingobacteriia</taxon>
        <taxon>Sphingobacteriales</taxon>
        <taxon>Sphingobacteriaceae</taxon>
        <taxon>Pedobacter</taxon>
    </lineage>
</organism>
<proteinExistence type="predicted"/>
<keyword evidence="2" id="KW-1185">Reference proteome</keyword>
<sequence>MKGINMCAVKFVRVTEQGYPKAQVVKSEKSHANDPYILTKVAKAKTMLSQVKLPAHLNK</sequence>
<dbReference type="EMBL" id="JAVDTF010000001">
    <property type="protein sequence ID" value="MDR6782743.1"/>
    <property type="molecule type" value="Genomic_DNA"/>
</dbReference>
<name>A0ACC6KTQ2_9SPHI</name>
<reference evidence="1" key="1">
    <citation type="submission" date="2023-07" db="EMBL/GenBank/DDBJ databases">
        <title>Sorghum-associated microbial communities from plants grown in Nebraska, USA.</title>
        <authorList>
            <person name="Schachtman D."/>
        </authorList>
    </citation>
    <scope>NUCLEOTIDE SEQUENCE</scope>
    <source>
        <strain evidence="1">2697</strain>
    </source>
</reference>
<gene>
    <name evidence="1" type="ORF">J2X78_001295</name>
</gene>
<dbReference type="Proteomes" id="UP001246858">
    <property type="component" value="Unassembled WGS sequence"/>
</dbReference>
<protein>
    <submittedName>
        <fullName evidence="1">Uncharacterized protein</fullName>
    </submittedName>
</protein>
<evidence type="ECO:0000313" key="2">
    <source>
        <dbReference type="Proteomes" id="UP001246858"/>
    </source>
</evidence>
<evidence type="ECO:0000313" key="1">
    <source>
        <dbReference type="EMBL" id="MDR6782743.1"/>
    </source>
</evidence>
<comment type="caution">
    <text evidence="1">The sequence shown here is derived from an EMBL/GenBank/DDBJ whole genome shotgun (WGS) entry which is preliminary data.</text>
</comment>
<accession>A0ACC6KTQ2</accession>